<organism evidence="2 3">
    <name type="scientific">Merluccius polli</name>
    <name type="common">Benguela hake</name>
    <name type="synonym">Merluccius cadenati</name>
    <dbReference type="NCBI Taxonomy" id="89951"/>
    <lineage>
        <taxon>Eukaryota</taxon>
        <taxon>Metazoa</taxon>
        <taxon>Chordata</taxon>
        <taxon>Craniata</taxon>
        <taxon>Vertebrata</taxon>
        <taxon>Euteleostomi</taxon>
        <taxon>Actinopterygii</taxon>
        <taxon>Neopterygii</taxon>
        <taxon>Teleostei</taxon>
        <taxon>Neoteleostei</taxon>
        <taxon>Acanthomorphata</taxon>
        <taxon>Zeiogadaria</taxon>
        <taxon>Gadariae</taxon>
        <taxon>Gadiformes</taxon>
        <taxon>Gadoidei</taxon>
        <taxon>Merlucciidae</taxon>
        <taxon>Merluccius</taxon>
    </lineage>
</organism>
<dbReference type="GO" id="GO:0046983">
    <property type="term" value="F:protein dimerization activity"/>
    <property type="evidence" value="ECO:0007669"/>
    <property type="project" value="InterPro"/>
</dbReference>
<gene>
    <name evidence="2" type="primary">THAP12_7</name>
    <name evidence="2" type="ORF">N1851_007740</name>
</gene>
<dbReference type="Pfam" id="PF05699">
    <property type="entry name" value="Dimer_Tnp_hAT"/>
    <property type="match status" value="1"/>
</dbReference>
<dbReference type="PANTHER" id="PTHR46289">
    <property type="entry name" value="52 KDA REPRESSOR OF THE INHIBITOR OF THE PROTEIN KINASE-LIKE PROTEIN-RELATED"/>
    <property type="match status" value="1"/>
</dbReference>
<comment type="caution">
    <text evidence="2">The sequence shown here is derived from an EMBL/GenBank/DDBJ whole genome shotgun (WGS) entry which is preliminary data.</text>
</comment>
<protein>
    <submittedName>
        <fullName evidence="2">Repressor of the inhibitor of the protein kinase</fullName>
    </submittedName>
</protein>
<dbReference type="SUPFAM" id="SSF53098">
    <property type="entry name" value="Ribonuclease H-like"/>
    <property type="match status" value="1"/>
</dbReference>
<evidence type="ECO:0000313" key="3">
    <source>
        <dbReference type="Proteomes" id="UP001174136"/>
    </source>
</evidence>
<dbReference type="Proteomes" id="UP001174136">
    <property type="component" value="Unassembled WGS sequence"/>
</dbReference>
<dbReference type="InterPro" id="IPR008906">
    <property type="entry name" value="HATC_C_dom"/>
</dbReference>
<dbReference type="PANTHER" id="PTHR46289:SF19">
    <property type="entry name" value="ZINC FINGER MYM-TYPE CONTAINING 1"/>
    <property type="match status" value="1"/>
</dbReference>
<reference evidence="2" key="1">
    <citation type="journal article" date="2023" name="Front. Mar. Sci.">
        <title>A new Merluccius polli reference genome to investigate the effects of global change in West African waters.</title>
        <authorList>
            <person name="Mateo J.L."/>
            <person name="Blanco-Fernandez C."/>
            <person name="Garcia-Vazquez E."/>
            <person name="Machado-Schiaffino G."/>
        </authorList>
    </citation>
    <scope>NUCLEOTIDE SEQUENCE</scope>
    <source>
        <strain evidence="2">C29</strain>
        <tissue evidence="2">Fin</tissue>
    </source>
</reference>
<accession>A0AA47N3W6</accession>
<name>A0AA47N3W6_MERPO</name>
<dbReference type="InterPro" id="IPR052958">
    <property type="entry name" value="IFN-induced_PKR_regulator"/>
</dbReference>
<sequence>MQLDVAVSLIQKSKDHLISYRTTGFNDAQVSAKEICEEMNTEPALKEKRLRSTKRQFAYEAPDEPIANAMERLEVSFFNAVVDCGIQSLEDRFESLGQVRDNFGVLFNFSELDAQTLRDQCKVLEVRLTCGEESDIDGSALATEIESLPDLPQAKMTAFELLTYLSQNDICELFPNLWIALRIACTLPVTVASAERSFSKLKLIKTYMRSTMAQERLSGLALISVNLKVARDISYNYVINDFASRKARKQRF</sequence>
<proteinExistence type="predicted"/>
<dbReference type="EMBL" id="JAOPHQ010001419">
    <property type="protein sequence ID" value="KAK0151166.1"/>
    <property type="molecule type" value="Genomic_DNA"/>
</dbReference>
<evidence type="ECO:0000313" key="2">
    <source>
        <dbReference type="EMBL" id="KAK0151166.1"/>
    </source>
</evidence>
<dbReference type="AlphaFoldDB" id="A0AA47N3W6"/>
<evidence type="ECO:0000259" key="1">
    <source>
        <dbReference type="Pfam" id="PF05699"/>
    </source>
</evidence>
<keyword evidence="3" id="KW-1185">Reference proteome</keyword>
<dbReference type="InterPro" id="IPR012337">
    <property type="entry name" value="RNaseH-like_sf"/>
</dbReference>
<feature type="domain" description="HAT C-terminal dimerisation" evidence="1">
    <location>
        <begin position="149"/>
        <end position="226"/>
    </location>
</feature>